<accession>A0ABS2AEP0</accession>
<keyword evidence="3" id="KW-1185">Reference proteome</keyword>
<feature type="transmembrane region" description="Helical" evidence="1">
    <location>
        <begin position="118"/>
        <end position="139"/>
    </location>
</feature>
<evidence type="ECO:0000313" key="2">
    <source>
        <dbReference type="EMBL" id="MBM2618295.1"/>
    </source>
</evidence>
<keyword evidence="1" id="KW-1133">Transmembrane helix</keyword>
<dbReference type="EMBL" id="JAENHP010000007">
    <property type="protein sequence ID" value="MBM2618295.1"/>
    <property type="molecule type" value="Genomic_DNA"/>
</dbReference>
<feature type="transmembrane region" description="Helical" evidence="1">
    <location>
        <begin position="146"/>
        <end position="169"/>
    </location>
</feature>
<dbReference type="Pfam" id="PF06197">
    <property type="entry name" value="DUF998"/>
    <property type="match status" value="1"/>
</dbReference>
<keyword evidence="1" id="KW-0472">Membrane</keyword>
<proteinExistence type="predicted"/>
<sequence>MPANRVARLLSLGCAVAAVQMSVFVTVAGLLRPGYDSSRNWISQLSLGPGGWLADLNLVLCGLWLVVGAEGLRRRQRRGVAVLVAGCGACLAALAVLTTDAGLGYPPGVAPTHTTAGLIHQIVGIVLGMAGIAAAALLGPRAAARTVAAVMAVTFVTASVLVLLDAGGVLPGNPSGLLERVALFLGLGWIGVTSALGGAAGEAREEAGLALEKARVEVGITAAPGAAAGEA</sequence>
<dbReference type="RefSeq" id="WP_203378315.1">
    <property type="nucleotide sequence ID" value="NZ_JAENHP010000007.1"/>
</dbReference>
<name>A0ABS2AEP0_9ACTN</name>
<feature type="transmembrane region" description="Helical" evidence="1">
    <location>
        <begin position="52"/>
        <end position="72"/>
    </location>
</feature>
<evidence type="ECO:0000256" key="1">
    <source>
        <dbReference type="SAM" id="Phobius"/>
    </source>
</evidence>
<dbReference type="Proteomes" id="UP000632138">
    <property type="component" value="Unassembled WGS sequence"/>
</dbReference>
<feature type="transmembrane region" description="Helical" evidence="1">
    <location>
        <begin position="181"/>
        <end position="201"/>
    </location>
</feature>
<keyword evidence="1" id="KW-0812">Transmembrane</keyword>
<organism evidence="2 3">
    <name type="scientific">Paractinoplanes ovalisporus</name>
    <dbReference type="NCBI Taxonomy" id="2810368"/>
    <lineage>
        <taxon>Bacteria</taxon>
        <taxon>Bacillati</taxon>
        <taxon>Actinomycetota</taxon>
        <taxon>Actinomycetes</taxon>
        <taxon>Micromonosporales</taxon>
        <taxon>Micromonosporaceae</taxon>
        <taxon>Paractinoplanes</taxon>
    </lineage>
</organism>
<gene>
    <name evidence="2" type="ORF">JIG36_22295</name>
</gene>
<protein>
    <submittedName>
        <fullName evidence="2">DUF998 domain-containing protein</fullName>
    </submittedName>
</protein>
<evidence type="ECO:0000313" key="3">
    <source>
        <dbReference type="Proteomes" id="UP000632138"/>
    </source>
</evidence>
<comment type="caution">
    <text evidence="2">The sequence shown here is derived from an EMBL/GenBank/DDBJ whole genome shotgun (WGS) entry which is preliminary data.</text>
</comment>
<reference evidence="2 3" key="1">
    <citation type="submission" date="2021-01" db="EMBL/GenBank/DDBJ databases">
        <title>Actinoplanes sp. nov. LDG1-06 isolated from lichen.</title>
        <authorList>
            <person name="Saeng-In P."/>
            <person name="Phongsopitanun W."/>
            <person name="Kanchanasin P."/>
            <person name="Yuki M."/>
            <person name="Kudo T."/>
            <person name="Ohkuma M."/>
            <person name="Tanasupawat S."/>
        </authorList>
    </citation>
    <scope>NUCLEOTIDE SEQUENCE [LARGE SCALE GENOMIC DNA]</scope>
    <source>
        <strain evidence="2 3">LDG1-06</strain>
    </source>
</reference>
<feature type="transmembrane region" description="Helical" evidence="1">
    <location>
        <begin position="79"/>
        <end position="98"/>
    </location>
</feature>
<dbReference type="InterPro" id="IPR009339">
    <property type="entry name" value="DUF998"/>
</dbReference>